<name>A0A5R8KEJ1_9BACT</name>
<dbReference type="RefSeq" id="WP_138086193.1">
    <property type="nucleotide sequence ID" value="NZ_VAUV01000007.1"/>
</dbReference>
<evidence type="ECO:0000313" key="10">
    <source>
        <dbReference type="EMBL" id="TLD70722.1"/>
    </source>
</evidence>
<dbReference type="SMART" id="SM00382">
    <property type="entry name" value="AAA"/>
    <property type="match status" value="1"/>
</dbReference>
<dbReference type="PROSITE" id="PS50893">
    <property type="entry name" value="ABC_TRANSPORTER_2"/>
    <property type="match status" value="1"/>
</dbReference>
<keyword evidence="2" id="KW-0813">Transport</keyword>
<evidence type="ECO:0000256" key="2">
    <source>
        <dbReference type="ARBA" id="ARBA00022448"/>
    </source>
</evidence>
<sequence>MSHITEPTPPTQRPTRAASKAMASVLGARQPWWRRALRRLRGLSPETVNSSMLPVLMEVFAGFSMIDGEIMEEEIDSSLGFMRYDYPEAIYSELRRIYFEALQKPQDLSARARELSRSLSVEQKILLGVQLYLLISRSENSRQQLVEFYLFMTNLGIAAQAIDIVYQLNAEDKPSDETDFRTKSGQPLETLRIASQQPSDVLLRSLSPGCNVTAFRFQNLLLLKNTGSVNILVRSRILRPGDFSRLYTSERLVLEDISLDYADLISYFNAKKNLTGTQLYLTLTEEGSAEITQTRSRGTNLRISFGLTVLIEALRDTDAKINGLALKEGTSIEASIEDKIIAQGDIEISLHELRRRAREFGEQFRLEGSRNTYLVSNNPDLLDEGDILLTQNGEGEILLKIVIHYEDKTGELEILRTDRPIYVGNHTIRERALLHDGDTIILGEGQYLRCHFADRIIEEERNVVRQLELREVGHRYDRQDTALDGISLLARRGEMICVMGPSGCGKSTLLRTLGGQLKPRSGDILLNSHPLYENLDNLCPYIAYIPQEDAYDTLLKVKENLDFSVAVRCPHLPREERRKRVDAKLIELGLNELRNRLAGTPQQKFLSGGERKRLNAGLDMIGIADVYLFDEPTSGLSSKDSEHVLDLIRNLAKNKIVFASIHQPSTKLLQKFDKALLLDKGGKMAFFGTPRGMLEYFWQALHEETGQIEEPQAQPMPDSVTPDLVFDVLETPLRDISGDVIHEQTGDGHMVAARRFPPNFWRDRFQTHSVMHSMAPKTVEAPSPNRDATLLDSLAHTQRKLPIPPQHTFREETILFATMVKRAFLSKLRNRANLLTTLLEAPTLALLISMVLRYSEDDSTYTFASAFHIPTYLFLTLVVAMFLGLTNSADEIIRDRPMLSRERNHNLRISYYIIGKILSLSTFSLIQCVIYLLIGNAVLELREMFTIHLFWMFLTSLTGVCLGLLVSTLVHDIRTALNIIPLLLIPQIILGGALIKYEEMNRNLDFVYSIRQWIEKQGGDPVEASKLKVPLICQIMPLRWSYESAIIAQAKLNPLSSAQSKLEERIQTLINLPEDVEMTEAQREELDVTKQALAVVSGLQDRDPQAVSSRLGNIINEVLSTGKLDPEIAADHSSRNSVSAEEIYVNRKVLDLVTKAEMEREDYRRESTPNVFFGTIKTFSLIQEKEKPLPQPNTLEAVQSFTGVKEKKPWWQEIKINTLWLNFVIMILTLIGVIITVHAALRRQLSRV</sequence>
<keyword evidence="11" id="KW-1185">Reference proteome</keyword>
<dbReference type="EMBL" id="VAUV01000007">
    <property type="protein sequence ID" value="TLD70722.1"/>
    <property type="molecule type" value="Genomic_DNA"/>
</dbReference>
<evidence type="ECO:0000256" key="4">
    <source>
        <dbReference type="ARBA" id="ARBA00022741"/>
    </source>
</evidence>
<dbReference type="PANTHER" id="PTHR48041:SF139">
    <property type="entry name" value="PROTEIN SCARLET"/>
    <property type="match status" value="1"/>
</dbReference>
<dbReference type="GO" id="GO:0016020">
    <property type="term" value="C:membrane"/>
    <property type="evidence" value="ECO:0007669"/>
    <property type="project" value="UniProtKB-SubCell"/>
</dbReference>
<keyword evidence="6 8" id="KW-1133">Transmembrane helix</keyword>
<comment type="caution">
    <text evidence="10">The sequence shown here is derived from an EMBL/GenBank/DDBJ whole genome shotgun (WGS) entry which is preliminary data.</text>
</comment>
<dbReference type="GO" id="GO:0016887">
    <property type="term" value="F:ATP hydrolysis activity"/>
    <property type="evidence" value="ECO:0007669"/>
    <property type="project" value="InterPro"/>
</dbReference>
<gene>
    <name evidence="10" type="ORF">FEM03_10445</name>
</gene>
<dbReference type="Pfam" id="PF00005">
    <property type="entry name" value="ABC_tran"/>
    <property type="match status" value="1"/>
</dbReference>
<dbReference type="OrthoDB" id="9804819at2"/>
<evidence type="ECO:0000256" key="5">
    <source>
        <dbReference type="ARBA" id="ARBA00022840"/>
    </source>
</evidence>
<dbReference type="GO" id="GO:0005524">
    <property type="term" value="F:ATP binding"/>
    <property type="evidence" value="ECO:0007669"/>
    <property type="project" value="UniProtKB-KW"/>
</dbReference>
<dbReference type="InterPro" id="IPR050352">
    <property type="entry name" value="ABCG_transporters"/>
</dbReference>
<dbReference type="AlphaFoldDB" id="A0A5R8KEJ1"/>
<evidence type="ECO:0000256" key="1">
    <source>
        <dbReference type="ARBA" id="ARBA00004141"/>
    </source>
</evidence>
<evidence type="ECO:0000256" key="6">
    <source>
        <dbReference type="ARBA" id="ARBA00022989"/>
    </source>
</evidence>
<accession>A0A5R8KEJ1</accession>
<dbReference type="InterPro" id="IPR003593">
    <property type="entry name" value="AAA+_ATPase"/>
</dbReference>
<feature type="domain" description="ABC transporter" evidence="9">
    <location>
        <begin position="467"/>
        <end position="706"/>
    </location>
</feature>
<protein>
    <submittedName>
        <fullName evidence="10">ATP-binding cassette domain-containing protein</fullName>
    </submittedName>
</protein>
<reference evidence="10 11" key="1">
    <citation type="submission" date="2019-05" db="EMBL/GenBank/DDBJ databases">
        <title>Verrucobacter flavum gen. nov., sp. nov. a new member of the family Verrucomicrobiaceae.</title>
        <authorList>
            <person name="Szuroczki S."/>
            <person name="Abbaszade G."/>
            <person name="Szabo A."/>
            <person name="Felfoldi T."/>
            <person name="Schumann P."/>
            <person name="Boka K."/>
            <person name="Keki Z."/>
            <person name="Toumi M."/>
            <person name="Toth E."/>
        </authorList>
    </citation>
    <scope>NUCLEOTIDE SEQUENCE [LARGE SCALE GENOMIC DNA]</scope>
    <source>
        <strain evidence="10 11">MG-N-17</strain>
    </source>
</reference>
<keyword evidence="5 10" id="KW-0067">ATP-binding</keyword>
<dbReference type="InterPro" id="IPR027417">
    <property type="entry name" value="P-loop_NTPase"/>
</dbReference>
<proteinExistence type="predicted"/>
<dbReference type="Pfam" id="PF01061">
    <property type="entry name" value="ABC2_membrane"/>
    <property type="match status" value="1"/>
</dbReference>
<dbReference type="Gene3D" id="3.40.50.300">
    <property type="entry name" value="P-loop containing nucleotide triphosphate hydrolases"/>
    <property type="match status" value="1"/>
</dbReference>
<dbReference type="PANTHER" id="PTHR48041">
    <property type="entry name" value="ABC TRANSPORTER G FAMILY MEMBER 28"/>
    <property type="match status" value="1"/>
</dbReference>
<feature type="transmembrane region" description="Helical" evidence="8">
    <location>
        <begin position="832"/>
        <end position="852"/>
    </location>
</feature>
<dbReference type="Proteomes" id="UP000306196">
    <property type="component" value="Unassembled WGS sequence"/>
</dbReference>
<feature type="transmembrane region" description="Helical" evidence="8">
    <location>
        <begin position="1219"/>
        <end position="1241"/>
    </location>
</feature>
<feature type="transmembrane region" description="Helical" evidence="8">
    <location>
        <begin position="977"/>
        <end position="995"/>
    </location>
</feature>
<keyword evidence="7 8" id="KW-0472">Membrane</keyword>
<feature type="transmembrane region" description="Helical" evidence="8">
    <location>
        <begin position="909"/>
        <end position="934"/>
    </location>
</feature>
<keyword evidence="3 8" id="KW-0812">Transmembrane</keyword>
<feature type="transmembrane region" description="Helical" evidence="8">
    <location>
        <begin position="872"/>
        <end position="889"/>
    </location>
</feature>
<keyword evidence="4" id="KW-0547">Nucleotide-binding</keyword>
<feature type="transmembrane region" description="Helical" evidence="8">
    <location>
        <begin position="946"/>
        <end position="970"/>
    </location>
</feature>
<evidence type="ECO:0000313" key="11">
    <source>
        <dbReference type="Proteomes" id="UP000306196"/>
    </source>
</evidence>
<evidence type="ECO:0000256" key="8">
    <source>
        <dbReference type="SAM" id="Phobius"/>
    </source>
</evidence>
<dbReference type="SUPFAM" id="SSF52540">
    <property type="entry name" value="P-loop containing nucleoside triphosphate hydrolases"/>
    <property type="match status" value="1"/>
</dbReference>
<evidence type="ECO:0000259" key="9">
    <source>
        <dbReference type="PROSITE" id="PS50893"/>
    </source>
</evidence>
<evidence type="ECO:0000256" key="3">
    <source>
        <dbReference type="ARBA" id="ARBA00022692"/>
    </source>
</evidence>
<evidence type="ECO:0000256" key="7">
    <source>
        <dbReference type="ARBA" id="ARBA00023136"/>
    </source>
</evidence>
<comment type="subcellular location">
    <subcellularLocation>
        <location evidence="1">Membrane</location>
        <topology evidence="1">Multi-pass membrane protein</topology>
    </subcellularLocation>
</comment>
<dbReference type="InterPro" id="IPR013525">
    <property type="entry name" value="ABC2_TM"/>
</dbReference>
<dbReference type="InterPro" id="IPR003439">
    <property type="entry name" value="ABC_transporter-like_ATP-bd"/>
</dbReference>
<dbReference type="GO" id="GO:0140359">
    <property type="term" value="F:ABC-type transporter activity"/>
    <property type="evidence" value="ECO:0007669"/>
    <property type="project" value="InterPro"/>
</dbReference>
<organism evidence="10 11">
    <name type="scientific">Phragmitibacter flavus</name>
    <dbReference type="NCBI Taxonomy" id="2576071"/>
    <lineage>
        <taxon>Bacteria</taxon>
        <taxon>Pseudomonadati</taxon>
        <taxon>Verrucomicrobiota</taxon>
        <taxon>Verrucomicrobiia</taxon>
        <taxon>Verrucomicrobiales</taxon>
        <taxon>Verrucomicrobiaceae</taxon>
        <taxon>Phragmitibacter</taxon>
    </lineage>
</organism>